<dbReference type="Pfam" id="PF13460">
    <property type="entry name" value="NAD_binding_10"/>
    <property type="match status" value="1"/>
</dbReference>
<dbReference type="Gene3D" id="3.40.50.720">
    <property type="entry name" value="NAD(P)-binding Rossmann-like Domain"/>
    <property type="match status" value="1"/>
</dbReference>
<name>A0A4P6WRW8_HYDPS</name>
<feature type="domain" description="NAD(P)-binding" evidence="1">
    <location>
        <begin position="11"/>
        <end position="127"/>
    </location>
</feature>
<dbReference type="EMBL" id="CP037867">
    <property type="protein sequence ID" value="QBM26080.1"/>
    <property type="molecule type" value="Genomic_DNA"/>
</dbReference>
<protein>
    <recommendedName>
        <fullName evidence="1">NAD(P)-binding domain-containing protein</fullName>
    </recommendedName>
</protein>
<dbReference type="InterPro" id="IPR036291">
    <property type="entry name" value="NAD(P)-bd_dom_sf"/>
</dbReference>
<evidence type="ECO:0000313" key="3">
    <source>
        <dbReference type="Proteomes" id="UP000293912"/>
    </source>
</evidence>
<organism evidence="2 3">
    <name type="scientific">Hydrogenophaga pseudoflava</name>
    <name type="common">Pseudomonas carboxydoflava</name>
    <dbReference type="NCBI Taxonomy" id="47421"/>
    <lineage>
        <taxon>Bacteria</taxon>
        <taxon>Pseudomonadati</taxon>
        <taxon>Pseudomonadota</taxon>
        <taxon>Betaproteobacteria</taxon>
        <taxon>Burkholderiales</taxon>
        <taxon>Comamonadaceae</taxon>
        <taxon>Hydrogenophaga</taxon>
    </lineage>
</organism>
<keyword evidence="3" id="KW-1185">Reference proteome</keyword>
<dbReference type="Proteomes" id="UP000293912">
    <property type="component" value="Chromosome"/>
</dbReference>
<dbReference type="InterPro" id="IPR016040">
    <property type="entry name" value="NAD(P)-bd_dom"/>
</dbReference>
<dbReference type="SUPFAM" id="SSF51735">
    <property type="entry name" value="NAD(P)-binding Rossmann-fold domains"/>
    <property type="match status" value="1"/>
</dbReference>
<gene>
    <name evidence="2" type="ORF">HPF_00225</name>
</gene>
<dbReference type="PANTHER" id="PTHR14097:SF7">
    <property type="entry name" value="OXIDOREDUCTASE HTATIP2"/>
    <property type="match status" value="1"/>
</dbReference>
<accession>A0A4P6WRW8</accession>
<dbReference type="AlphaFoldDB" id="A0A4P6WRW8"/>
<sequence length="218" mass="23046">MNPTRKVLLAGATGLVGGQMLQALLADPTVAQVHALTRRDLNLHHPKLQPLRVDFTRLPALPPADELYLALGTTIKVAGSQAAFRAVDFDANLAVARAAVAAGVRRVGLVSAAGSSAQSPVFYNRVKGELEDALRTLDLQALVLAQPSLLLDLRDGLQQPPRLGERIAIPIARVLAPLMPGAYRPVHARAVALALVRTLPTAQGVVVLASDELARIGR</sequence>
<evidence type="ECO:0000259" key="1">
    <source>
        <dbReference type="Pfam" id="PF13460"/>
    </source>
</evidence>
<evidence type="ECO:0000313" key="2">
    <source>
        <dbReference type="EMBL" id="QBM26080.1"/>
    </source>
</evidence>
<reference evidence="2 3" key="1">
    <citation type="submission" date="2019-03" db="EMBL/GenBank/DDBJ databases">
        <authorList>
            <person name="Sebastian G."/>
            <person name="Baumann P."/>
            <person name="Ruckert C."/>
            <person name="Kalinowski J."/>
            <person name="Nebel B."/>
            <person name="Takors R."/>
            <person name="Blombach B."/>
        </authorList>
    </citation>
    <scope>NUCLEOTIDE SEQUENCE [LARGE SCALE GENOMIC DNA]</scope>
    <source>
        <strain evidence="2 3">DSM 1084</strain>
    </source>
</reference>
<dbReference type="RefSeq" id="WP_133155380.1">
    <property type="nucleotide sequence ID" value="NZ_CP037867.1"/>
</dbReference>
<dbReference type="KEGG" id="hpse:HPF_00225"/>
<dbReference type="PANTHER" id="PTHR14097">
    <property type="entry name" value="OXIDOREDUCTASE HTATIP2"/>
    <property type="match status" value="1"/>
</dbReference>
<proteinExistence type="predicted"/>